<dbReference type="InterPro" id="IPR002509">
    <property type="entry name" value="NODB_dom"/>
</dbReference>
<name>A0A8J7M332_9BACT</name>
<dbReference type="GO" id="GO:0016810">
    <property type="term" value="F:hydrolase activity, acting on carbon-nitrogen (but not peptide) bonds"/>
    <property type="evidence" value="ECO:0007669"/>
    <property type="project" value="InterPro"/>
</dbReference>
<dbReference type="RefSeq" id="WP_199386697.1">
    <property type="nucleotide sequence ID" value="NZ_JAEMHM010000025.1"/>
</dbReference>
<dbReference type="InterPro" id="IPR051398">
    <property type="entry name" value="Polysacch_Deacetylase"/>
</dbReference>
<dbReference type="Proteomes" id="UP000636888">
    <property type="component" value="Unassembled WGS sequence"/>
</dbReference>
<reference evidence="4" key="1">
    <citation type="submission" date="2020-12" db="EMBL/GenBank/DDBJ databases">
        <title>Geomonas sp. Red875, isolated from river sediment.</title>
        <authorList>
            <person name="Xu Z."/>
            <person name="Zhang Z."/>
            <person name="Masuda Y."/>
            <person name="Itoh H."/>
            <person name="Senoo K."/>
        </authorList>
    </citation>
    <scope>NUCLEOTIDE SEQUENCE</scope>
    <source>
        <strain evidence="4">Red875</strain>
    </source>
</reference>
<dbReference type="Gene3D" id="3.20.20.370">
    <property type="entry name" value="Glycoside hydrolase/deacetylase"/>
    <property type="match status" value="1"/>
</dbReference>
<dbReference type="SUPFAM" id="SSF88713">
    <property type="entry name" value="Glycoside hydrolase/deacetylase"/>
    <property type="match status" value="1"/>
</dbReference>
<keyword evidence="5" id="KW-1185">Reference proteome</keyword>
<proteinExistence type="predicted"/>
<evidence type="ECO:0000259" key="3">
    <source>
        <dbReference type="Pfam" id="PF01522"/>
    </source>
</evidence>
<organism evidence="4 5">
    <name type="scientific">Geomesophilobacter sediminis</name>
    <dbReference type="NCBI Taxonomy" id="2798584"/>
    <lineage>
        <taxon>Bacteria</taxon>
        <taxon>Pseudomonadati</taxon>
        <taxon>Thermodesulfobacteriota</taxon>
        <taxon>Desulfuromonadia</taxon>
        <taxon>Geobacterales</taxon>
        <taxon>Geobacteraceae</taxon>
        <taxon>Geomesophilobacter</taxon>
    </lineage>
</organism>
<dbReference type="Pfam" id="PF01522">
    <property type="entry name" value="Polysacc_deac_1"/>
    <property type="match status" value="1"/>
</dbReference>
<comment type="caution">
    <text evidence="4">The sequence shown here is derived from an EMBL/GenBank/DDBJ whole genome shotgun (WGS) entry which is preliminary data.</text>
</comment>
<dbReference type="InterPro" id="IPR011330">
    <property type="entry name" value="Glyco_hydro/deAcase_b/a-brl"/>
</dbReference>
<sequence length="340" mass="38583">MPKKGFSAHLRKSVKLALLFALKLTGLFSLSRYLTRTGVRILAYHGVWLGDEGFPGDGMFMNRGTFARRFKYLQTWRYPVLALEEAVAGLRDGKLPPCAVVITIDDGWYSTYEAMLPVLQAHRIPTTLYCDTANLVREQPVPHVMARYLKMLAESGLVGTVPVDDRIYAAAVSLEGESEERLERVRRLAQSLGIDFARYFDNKTFHYMSRDQLRDAFEKGVDIQLHTHNHTLHDFSDTAMGSEVADNRRHLARLLQVEGDRFVHFCFPSGKYTRDSRSTLERLGIASSMTTDLGIAFPGDHHFLPRIMDGEHMALLELEAELCGISALLRRVKMLLSSWM</sequence>
<gene>
    <name evidence="4" type="ORF">JFN93_22835</name>
</gene>
<dbReference type="PANTHER" id="PTHR34216">
    <property type="match status" value="1"/>
</dbReference>
<dbReference type="CDD" id="cd10918">
    <property type="entry name" value="CE4_NodB_like_5s_6s"/>
    <property type="match status" value="1"/>
</dbReference>
<keyword evidence="2" id="KW-0732">Signal</keyword>
<protein>
    <submittedName>
        <fullName evidence="4">Polysaccharide deacetylase family protein</fullName>
    </submittedName>
</protein>
<feature type="domain" description="NodB homology" evidence="3">
    <location>
        <begin position="95"/>
        <end position="285"/>
    </location>
</feature>
<evidence type="ECO:0000313" key="5">
    <source>
        <dbReference type="Proteomes" id="UP000636888"/>
    </source>
</evidence>
<dbReference type="PANTHER" id="PTHR34216:SF3">
    <property type="entry name" value="POLY-BETA-1,6-N-ACETYL-D-GLUCOSAMINE N-DEACETYLASE"/>
    <property type="match status" value="1"/>
</dbReference>
<dbReference type="AlphaFoldDB" id="A0A8J7M332"/>
<dbReference type="GO" id="GO:0005576">
    <property type="term" value="C:extracellular region"/>
    <property type="evidence" value="ECO:0007669"/>
    <property type="project" value="UniProtKB-SubCell"/>
</dbReference>
<evidence type="ECO:0000313" key="4">
    <source>
        <dbReference type="EMBL" id="MBJ6727561.1"/>
    </source>
</evidence>
<evidence type="ECO:0000256" key="2">
    <source>
        <dbReference type="ARBA" id="ARBA00022729"/>
    </source>
</evidence>
<comment type="subcellular location">
    <subcellularLocation>
        <location evidence="1">Secreted</location>
    </subcellularLocation>
</comment>
<evidence type="ECO:0000256" key="1">
    <source>
        <dbReference type="ARBA" id="ARBA00004613"/>
    </source>
</evidence>
<dbReference type="EMBL" id="JAEMHM010000025">
    <property type="protein sequence ID" value="MBJ6727561.1"/>
    <property type="molecule type" value="Genomic_DNA"/>
</dbReference>
<dbReference type="GO" id="GO:0005975">
    <property type="term" value="P:carbohydrate metabolic process"/>
    <property type="evidence" value="ECO:0007669"/>
    <property type="project" value="InterPro"/>
</dbReference>
<accession>A0A8J7M332</accession>